<evidence type="ECO:0000313" key="3">
    <source>
        <dbReference type="Proteomes" id="UP000434957"/>
    </source>
</evidence>
<dbReference type="AlphaFoldDB" id="A0A6A4B5D2"/>
<dbReference type="Proteomes" id="UP000434957">
    <property type="component" value="Unassembled WGS sequence"/>
</dbReference>
<sequence>MATTRARHLPEKDLRRKRMRRRRQKADWDELACVGKSRDLQKKETDCAIASRISGRLEWEEQLAHRVQ</sequence>
<protein>
    <submittedName>
        <fullName evidence="2">Uncharacterized protein</fullName>
    </submittedName>
</protein>
<organism evidence="2 3">
    <name type="scientific">Phytophthora rubi</name>
    <dbReference type="NCBI Taxonomy" id="129364"/>
    <lineage>
        <taxon>Eukaryota</taxon>
        <taxon>Sar</taxon>
        <taxon>Stramenopiles</taxon>
        <taxon>Oomycota</taxon>
        <taxon>Peronosporomycetes</taxon>
        <taxon>Peronosporales</taxon>
        <taxon>Peronosporaceae</taxon>
        <taxon>Phytophthora</taxon>
    </lineage>
</organism>
<evidence type="ECO:0000313" key="2">
    <source>
        <dbReference type="EMBL" id="KAE9266577.1"/>
    </source>
</evidence>
<gene>
    <name evidence="2" type="ORF">PR003_g32075</name>
</gene>
<accession>A0A6A4B5D2</accession>
<feature type="region of interest" description="Disordered" evidence="1">
    <location>
        <begin position="1"/>
        <end position="25"/>
    </location>
</feature>
<proteinExistence type="predicted"/>
<reference evidence="2 3" key="1">
    <citation type="submission" date="2018-08" db="EMBL/GenBank/DDBJ databases">
        <title>Genomic investigation of the strawberry pathogen Phytophthora fragariae indicates pathogenicity is determined by transcriptional variation in three key races.</title>
        <authorList>
            <person name="Adams T.M."/>
            <person name="Armitage A.D."/>
            <person name="Sobczyk M.K."/>
            <person name="Bates H.J."/>
            <person name="Dunwell J.M."/>
            <person name="Nellist C.F."/>
            <person name="Harrison R.J."/>
        </authorList>
    </citation>
    <scope>NUCLEOTIDE SEQUENCE [LARGE SCALE GENOMIC DNA]</scope>
    <source>
        <strain evidence="2 3">SCRP333</strain>
    </source>
</reference>
<dbReference type="EMBL" id="QXFT01007334">
    <property type="protein sequence ID" value="KAE9266577.1"/>
    <property type="molecule type" value="Genomic_DNA"/>
</dbReference>
<name>A0A6A4B5D2_9STRA</name>
<evidence type="ECO:0000256" key="1">
    <source>
        <dbReference type="SAM" id="MobiDB-lite"/>
    </source>
</evidence>
<feature type="compositionally biased region" description="Basic residues" evidence="1">
    <location>
        <begin position="15"/>
        <end position="24"/>
    </location>
</feature>
<keyword evidence="3" id="KW-1185">Reference proteome</keyword>
<comment type="caution">
    <text evidence="2">The sequence shown here is derived from an EMBL/GenBank/DDBJ whole genome shotgun (WGS) entry which is preliminary data.</text>
</comment>